<dbReference type="Gene3D" id="3.30.565.10">
    <property type="entry name" value="Histidine kinase-like ATPase, C-terminal domain"/>
    <property type="match status" value="1"/>
</dbReference>
<dbReference type="Gene3D" id="3.40.50.2300">
    <property type="match status" value="1"/>
</dbReference>
<dbReference type="GO" id="GO:0000155">
    <property type="term" value="F:phosphorelay sensor kinase activity"/>
    <property type="evidence" value="ECO:0007669"/>
    <property type="project" value="InterPro"/>
</dbReference>
<protein>
    <recommendedName>
        <fullName evidence="3">histidine kinase</fullName>
        <ecNumber evidence="3">2.7.13.3</ecNumber>
    </recommendedName>
</protein>
<accession>A0A142EMY8</accession>
<dbReference type="Pfam" id="PF13426">
    <property type="entry name" value="PAS_9"/>
    <property type="match status" value="4"/>
</dbReference>
<feature type="domain" description="Histidine kinase" evidence="14">
    <location>
        <begin position="1226"/>
        <end position="1448"/>
    </location>
</feature>
<dbReference type="CDD" id="cd16922">
    <property type="entry name" value="HATPase_EvgS-ArcB-TorS-like"/>
    <property type="match status" value="1"/>
</dbReference>
<feature type="domain" description="PAC" evidence="17">
    <location>
        <begin position="772"/>
        <end position="824"/>
    </location>
</feature>
<dbReference type="SUPFAM" id="SSF47384">
    <property type="entry name" value="Homodimeric domain of signal transducing histidine kinase"/>
    <property type="match status" value="1"/>
</dbReference>
<dbReference type="InterPro" id="IPR029016">
    <property type="entry name" value="GAF-like_dom_sf"/>
</dbReference>
<evidence type="ECO:0000256" key="3">
    <source>
        <dbReference type="ARBA" id="ARBA00012438"/>
    </source>
</evidence>
<reference evidence="19" key="1">
    <citation type="submission" date="2015-09" db="EMBL/GenBank/DDBJ databases">
        <title>Complete sequence of Algoriphagus sp. M8-2.</title>
        <authorList>
            <person name="Shintani M."/>
        </authorList>
    </citation>
    <scope>NUCLEOTIDE SEQUENCE [LARGE SCALE GENOMIC DNA]</scope>
    <source>
        <strain evidence="19">M8-2</strain>
    </source>
</reference>
<dbReference type="SMART" id="SM00065">
    <property type="entry name" value="GAF"/>
    <property type="match status" value="1"/>
</dbReference>
<evidence type="ECO:0000259" key="15">
    <source>
        <dbReference type="PROSITE" id="PS50110"/>
    </source>
</evidence>
<dbReference type="Pfam" id="PF08447">
    <property type="entry name" value="PAS_3"/>
    <property type="match status" value="1"/>
</dbReference>
<evidence type="ECO:0000256" key="11">
    <source>
        <dbReference type="ARBA" id="ARBA00023136"/>
    </source>
</evidence>
<dbReference type="PANTHER" id="PTHR43304">
    <property type="entry name" value="PHYTOCHROME-LIKE PROTEIN CPH1"/>
    <property type="match status" value="1"/>
</dbReference>
<feature type="domain" description="PAS" evidence="16">
    <location>
        <begin position="441"/>
        <end position="486"/>
    </location>
</feature>
<evidence type="ECO:0000256" key="7">
    <source>
        <dbReference type="ARBA" id="ARBA00022741"/>
    </source>
</evidence>
<feature type="domain" description="PAC" evidence="17">
    <location>
        <begin position="90"/>
        <end position="144"/>
    </location>
</feature>
<dbReference type="PROSITE" id="PS50110">
    <property type="entry name" value="RESPONSE_REGULATORY"/>
    <property type="match status" value="1"/>
</dbReference>
<feature type="domain" description="PAC" evidence="17">
    <location>
        <begin position="891"/>
        <end position="948"/>
    </location>
</feature>
<evidence type="ECO:0000256" key="4">
    <source>
        <dbReference type="ARBA" id="ARBA00022553"/>
    </source>
</evidence>
<dbReference type="SUPFAM" id="SSF55781">
    <property type="entry name" value="GAF domain-like"/>
    <property type="match status" value="1"/>
</dbReference>
<dbReference type="FunFam" id="3.30.565.10:FF:000006">
    <property type="entry name" value="Sensor histidine kinase WalK"/>
    <property type="match status" value="1"/>
</dbReference>
<dbReference type="SMART" id="SM00448">
    <property type="entry name" value="REC"/>
    <property type="match status" value="1"/>
</dbReference>
<dbReference type="Proteomes" id="UP000073816">
    <property type="component" value="Chromosome"/>
</dbReference>
<dbReference type="PROSITE" id="PS50112">
    <property type="entry name" value="PAS"/>
    <property type="match status" value="5"/>
</dbReference>
<dbReference type="Pfam" id="PF00072">
    <property type="entry name" value="Response_reg"/>
    <property type="match status" value="1"/>
</dbReference>
<dbReference type="FunFam" id="1.10.287.130:FF:000004">
    <property type="entry name" value="Ethylene receptor 1"/>
    <property type="match status" value="1"/>
</dbReference>
<dbReference type="InterPro" id="IPR003594">
    <property type="entry name" value="HATPase_dom"/>
</dbReference>
<dbReference type="PROSITE" id="PS50109">
    <property type="entry name" value="HIS_KIN"/>
    <property type="match status" value="1"/>
</dbReference>
<comment type="subcellular location">
    <subcellularLocation>
        <location evidence="2">Membrane</location>
    </subcellularLocation>
</comment>
<dbReference type="InterPro" id="IPR036890">
    <property type="entry name" value="HATPase_C_sf"/>
</dbReference>
<keyword evidence="19" id="KW-1185">Reference proteome</keyword>
<dbReference type="InterPro" id="IPR036097">
    <property type="entry name" value="HisK_dim/P_sf"/>
</dbReference>
<dbReference type="SUPFAM" id="SSF52172">
    <property type="entry name" value="CheY-like"/>
    <property type="match status" value="1"/>
</dbReference>
<feature type="modified residue" description="4-aspartylphosphate" evidence="12">
    <location>
        <position position="1524"/>
    </location>
</feature>
<dbReference type="PROSITE" id="PS50113">
    <property type="entry name" value="PAC"/>
    <property type="match status" value="4"/>
</dbReference>
<proteinExistence type="predicted"/>
<dbReference type="STRING" id="1727163.AO498_08695"/>
<dbReference type="CDD" id="cd00130">
    <property type="entry name" value="PAS"/>
    <property type="match status" value="6"/>
</dbReference>
<evidence type="ECO:0000259" key="17">
    <source>
        <dbReference type="PROSITE" id="PS50113"/>
    </source>
</evidence>
<dbReference type="Pfam" id="PF00989">
    <property type="entry name" value="PAS"/>
    <property type="match status" value="1"/>
</dbReference>
<dbReference type="SUPFAM" id="SSF55874">
    <property type="entry name" value="ATPase domain of HSP90 chaperone/DNA topoisomerase II/histidine kinase"/>
    <property type="match status" value="1"/>
</dbReference>
<dbReference type="InterPro" id="IPR003661">
    <property type="entry name" value="HisK_dim/P_dom"/>
</dbReference>
<evidence type="ECO:0000256" key="13">
    <source>
        <dbReference type="SAM" id="Coils"/>
    </source>
</evidence>
<dbReference type="RefSeq" id="WP_067546127.1">
    <property type="nucleotide sequence ID" value="NZ_CP012836.1"/>
</dbReference>
<dbReference type="Pfam" id="PF02518">
    <property type="entry name" value="HATPase_c"/>
    <property type="match status" value="1"/>
</dbReference>
<feature type="domain" description="PAC" evidence="17">
    <location>
        <begin position="1138"/>
        <end position="1190"/>
    </location>
</feature>
<dbReference type="EC" id="2.7.13.3" evidence="3"/>
<dbReference type="SMART" id="SM00091">
    <property type="entry name" value="PAS"/>
    <property type="match status" value="7"/>
</dbReference>
<keyword evidence="9" id="KW-0067">ATP-binding</keyword>
<dbReference type="InterPro" id="IPR035965">
    <property type="entry name" value="PAS-like_dom_sf"/>
</dbReference>
<sequence>MNKENPDQESLFKFQYLFNHMTDGVVYQDSSGQITDANSAALEMLGLSMEQIQGRTSLDPRWHAIHPDGSDFPGETHPAIIALREGKSVENVQMGVFNPATNSYRWILISANPIFIEGEDKPNQVFASFKDITKQILAEKRLKQETKLHEILVHVSTAFINLAEEDVNHVIQSSLETLGKFVEADRMYIFDYDWENRTTSNTFEWCAEGIEPQIEYLQNFSMEGMEDWAAAHQKGEQTYIEDVSKLDPKDVYRQALEPQGIQSLLTLPIMIKEECIGFIGVDSVKKVHHYSEDEFSVLRIFSGILSNVRGRLTTERNEKERTKELRAIYEVTTLSNDHAISESTLLQNCCDTIKRGFLNPEKTQVKIKFEEQAFYSSNFEQLPKSTFTEIEIDSRNKLRIDVFIPEGSKFLNEEYDLLKSISTTLKQSLESKEGLRKLKSNEKRLQSLFDSQKNYIIRTDLEGRHTFWNKKFADDFGYLYPHGLGKAESLASICAHDQAKATEYAIKCIENPGVAFTVELDKPTKNGEVIQTLWDFVCLTDSQGIPFEIQCEGIDISDMRRAEKTLKESEEKYRFLFEESPDGYLIIEEGRFIECNKAALDLIRYSKKELLGKYPYELSPEFQPNGRNSKEYSLELLYEAFKKGLVLFEWVHTRQTGEEFLAEIKLSKVMMDGREVLFTTWKDITEQRNIERALEISEERFSQIAEHSGAVTWEVDETGLYTYMSPVCKKIFGYDPQEIINKKYFYDLFPEHSRERYKTLANEYLTNKENLLNFENPIQKKNGEIIWVSTFATPVLNDQGELVGYRGTDNDITSRKHAEEELKKFRIISDQASYGTVITIPDGRIITYCNKAFADMHGYQIDELIGRPIDILHTPEQFEFYIQTIFPKYLKNKEYALEEFGRKRKDGSTFLGLVNVKLFTDEEGNPLFNAASVIDITERKQQEELIQEQNRRLSAIIDSIPDNLYVIDREGNYLELLNTPKSEPKNVFLDAVGKNIRDLFNDQNITIHLEKIKEAFNSEKVITYEYKGIQSNPDLFYEARLVRLSNDRMLRLIREITDRKLAEQEIQKLNLAINQSPAAVIITDKKGHLQYMSPAFLKMTGFEYEELIGQPIGKIKSGQTDRRVYQDLWETINAGKTWRYEWQNRRKNGELYWEDIAINPIRNEEGDIISFMAIKQDITQRKKYEEEIIELNINLENRIHERTFELELAKKEADEANSAKSEFLSRMSHELRTPMNSILGFAQLLEYSELTEAQLRNLEFIIKSGNHLLHLINEVLDITRIESGKVDVSLEPVDVIGAISEISESFEPIAEKNHIQLILPSTGVRNIFVQADLQRLKQVLVNLINNGIKYNKPYGKVKVSVSTDTAKVQTPGHVRIEIKDTGIGIEAKNLNKLFMPFERAGHENSTIEGTGLGLSVVDKLIELMNGKIGVESTLGIGSTFWIELPQAVHAEFNQEVFSTTLETDENSAVWSGKVLMVEDNQTNLELISELVQTIDPNFELIHTKFGEEVLSLAEVHRPNLILLDLHLPDMHGSEVLKRLKSGSETNKIPVVVVSADASPKTTETLLSLGAEEYVTKPINVSQMIKLIRRYTKGGSND</sequence>
<keyword evidence="10" id="KW-1133">Transmembrane helix</keyword>
<dbReference type="PATRIC" id="fig|1727163.4.peg.1815"/>
<dbReference type="PRINTS" id="PR00344">
    <property type="entry name" value="BCTRLSENSOR"/>
</dbReference>
<dbReference type="GO" id="GO:0016020">
    <property type="term" value="C:membrane"/>
    <property type="evidence" value="ECO:0007669"/>
    <property type="project" value="UniProtKB-SubCell"/>
</dbReference>
<dbReference type="InterPro" id="IPR013767">
    <property type="entry name" value="PAS_fold"/>
</dbReference>
<keyword evidence="6" id="KW-0812">Transmembrane</keyword>
<keyword evidence="8" id="KW-0418">Kinase</keyword>
<feature type="coiled-coil region" evidence="13">
    <location>
        <begin position="1174"/>
        <end position="1226"/>
    </location>
</feature>
<keyword evidence="11" id="KW-0472">Membrane</keyword>
<keyword evidence="13" id="KW-0175">Coiled coil</keyword>
<dbReference type="InterPro" id="IPR000014">
    <property type="entry name" value="PAS"/>
</dbReference>
<evidence type="ECO:0000259" key="14">
    <source>
        <dbReference type="PROSITE" id="PS50109"/>
    </source>
</evidence>
<dbReference type="Pfam" id="PF01590">
    <property type="entry name" value="GAF"/>
    <property type="match status" value="1"/>
</dbReference>
<dbReference type="InterPro" id="IPR001789">
    <property type="entry name" value="Sig_transdc_resp-reg_receiver"/>
</dbReference>
<dbReference type="InterPro" id="IPR013655">
    <property type="entry name" value="PAS_fold_3"/>
</dbReference>
<evidence type="ECO:0000313" key="18">
    <source>
        <dbReference type="EMBL" id="AMQ56493.1"/>
    </source>
</evidence>
<dbReference type="SUPFAM" id="SSF55785">
    <property type="entry name" value="PYP-like sensor domain (PAS domain)"/>
    <property type="match status" value="7"/>
</dbReference>
<dbReference type="InterPro" id="IPR004358">
    <property type="entry name" value="Sig_transdc_His_kin-like_C"/>
</dbReference>
<evidence type="ECO:0000256" key="12">
    <source>
        <dbReference type="PROSITE-ProRule" id="PRU00169"/>
    </source>
</evidence>
<dbReference type="Gene3D" id="3.30.450.40">
    <property type="match status" value="1"/>
</dbReference>
<evidence type="ECO:0000256" key="2">
    <source>
        <dbReference type="ARBA" id="ARBA00004370"/>
    </source>
</evidence>
<dbReference type="PANTHER" id="PTHR43304:SF1">
    <property type="entry name" value="PAC DOMAIN-CONTAINING PROTEIN"/>
    <property type="match status" value="1"/>
</dbReference>
<dbReference type="InterPro" id="IPR000700">
    <property type="entry name" value="PAS-assoc_C"/>
</dbReference>
<evidence type="ECO:0000256" key="5">
    <source>
        <dbReference type="ARBA" id="ARBA00022679"/>
    </source>
</evidence>
<dbReference type="InterPro" id="IPR011006">
    <property type="entry name" value="CheY-like_superfamily"/>
</dbReference>
<dbReference type="SMART" id="SM00086">
    <property type="entry name" value="PAC"/>
    <property type="match status" value="4"/>
</dbReference>
<dbReference type="KEGG" id="alm:AO498_08695"/>
<reference evidence="18 19" key="2">
    <citation type="journal article" date="2016" name="Genome Announc.">
        <title>Complete Genome Sequence of Algoriphagus sp. Strain M8-2, Isolated from a Brackish Lake.</title>
        <authorList>
            <person name="Muraguchi Y."/>
            <person name="Kushimoto K."/>
            <person name="Ohtsubo Y."/>
            <person name="Suzuki T."/>
            <person name="Dohra H."/>
            <person name="Kimbara K."/>
            <person name="Shintani M."/>
        </authorList>
    </citation>
    <scope>NUCLEOTIDE SEQUENCE [LARGE SCALE GENOMIC DNA]</scope>
    <source>
        <strain evidence="18 19">M8-2</strain>
    </source>
</reference>
<dbReference type="SMART" id="SM00387">
    <property type="entry name" value="HATPase_c"/>
    <property type="match status" value="1"/>
</dbReference>
<dbReference type="GO" id="GO:0005524">
    <property type="term" value="F:ATP binding"/>
    <property type="evidence" value="ECO:0007669"/>
    <property type="project" value="UniProtKB-KW"/>
</dbReference>
<feature type="domain" description="PAS" evidence="16">
    <location>
        <begin position="697"/>
        <end position="768"/>
    </location>
</feature>
<feature type="domain" description="PAS" evidence="16">
    <location>
        <begin position="10"/>
        <end position="68"/>
    </location>
</feature>
<evidence type="ECO:0000256" key="10">
    <source>
        <dbReference type="ARBA" id="ARBA00022989"/>
    </source>
</evidence>
<evidence type="ECO:0000313" key="19">
    <source>
        <dbReference type="Proteomes" id="UP000073816"/>
    </source>
</evidence>
<dbReference type="Pfam" id="PF00512">
    <property type="entry name" value="HisKA"/>
    <property type="match status" value="1"/>
</dbReference>
<dbReference type="EMBL" id="CP012836">
    <property type="protein sequence ID" value="AMQ56493.1"/>
    <property type="molecule type" value="Genomic_DNA"/>
</dbReference>
<dbReference type="InterPro" id="IPR052162">
    <property type="entry name" value="Sensor_kinase/Photoreceptor"/>
</dbReference>
<dbReference type="InterPro" id="IPR003018">
    <property type="entry name" value="GAF"/>
</dbReference>
<keyword evidence="5" id="KW-0808">Transferase</keyword>
<keyword evidence="4 12" id="KW-0597">Phosphoprotein</keyword>
<evidence type="ECO:0000256" key="9">
    <source>
        <dbReference type="ARBA" id="ARBA00022840"/>
    </source>
</evidence>
<organism evidence="18 19">
    <name type="scientific">Algoriphagus sanaruensis</name>
    <dbReference type="NCBI Taxonomy" id="1727163"/>
    <lineage>
        <taxon>Bacteria</taxon>
        <taxon>Pseudomonadati</taxon>
        <taxon>Bacteroidota</taxon>
        <taxon>Cytophagia</taxon>
        <taxon>Cytophagales</taxon>
        <taxon>Cyclobacteriaceae</taxon>
        <taxon>Algoriphagus</taxon>
    </lineage>
</organism>
<dbReference type="InterPro" id="IPR005467">
    <property type="entry name" value="His_kinase_dom"/>
</dbReference>
<dbReference type="Gene3D" id="1.10.287.130">
    <property type="match status" value="1"/>
</dbReference>
<evidence type="ECO:0000259" key="16">
    <source>
        <dbReference type="PROSITE" id="PS50112"/>
    </source>
</evidence>
<feature type="domain" description="PAS" evidence="16">
    <location>
        <begin position="821"/>
        <end position="873"/>
    </location>
</feature>
<dbReference type="OrthoDB" id="9811889at2"/>
<evidence type="ECO:0000256" key="6">
    <source>
        <dbReference type="ARBA" id="ARBA00022692"/>
    </source>
</evidence>
<feature type="domain" description="Response regulatory" evidence="15">
    <location>
        <begin position="1473"/>
        <end position="1591"/>
    </location>
</feature>
<dbReference type="InterPro" id="IPR001610">
    <property type="entry name" value="PAC"/>
</dbReference>
<dbReference type="NCBIfam" id="TIGR00229">
    <property type="entry name" value="sensory_box"/>
    <property type="match status" value="6"/>
</dbReference>
<name>A0A142EMY8_9BACT</name>
<evidence type="ECO:0000256" key="1">
    <source>
        <dbReference type="ARBA" id="ARBA00000085"/>
    </source>
</evidence>
<dbReference type="Gene3D" id="3.30.450.20">
    <property type="entry name" value="PAS domain"/>
    <property type="match status" value="7"/>
</dbReference>
<feature type="domain" description="PAS" evidence="16">
    <location>
        <begin position="1065"/>
        <end position="1110"/>
    </location>
</feature>
<comment type="catalytic activity">
    <reaction evidence="1">
        <text>ATP + protein L-histidine = ADP + protein N-phospho-L-histidine.</text>
        <dbReference type="EC" id="2.7.13.3"/>
    </reaction>
</comment>
<dbReference type="CDD" id="cd00082">
    <property type="entry name" value="HisKA"/>
    <property type="match status" value="1"/>
</dbReference>
<dbReference type="SMART" id="SM00388">
    <property type="entry name" value="HisKA"/>
    <property type="match status" value="1"/>
</dbReference>
<keyword evidence="7" id="KW-0547">Nucleotide-binding</keyword>
<gene>
    <name evidence="18" type="ORF">AO498_08695</name>
</gene>
<evidence type="ECO:0000256" key="8">
    <source>
        <dbReference type="ARBA" id="ARBA00022777"/>
    </source>
</evidence>